<evidence type="ECO:0000256" key="3">
    <source>
        <dbReference type="ARBA" id="ARBA00022741"/>
    </source>
</evidence>
<dbReference type="InterPro" id="IPR045274">
    <property type="entry name" value="WAK-like"/>
</dbReference>
<accession>A0ABC8ZQN4</accession>
<feature type="binding site" evidence="6">
    <location>
        <position position="71"/>
    </location>
    <ligand>
        <name>ATP</name>
        <dbReference type="ChEBI" id="CHEBI:30616"/>
    </ligand>
</feature>
<dbReference type="InterPro" id="IPR000719">
    <property type="entry name" value="Prot_kinase_dom"/>
</dbReference>
<sequence length="635" mass="71024">MDYQGNNLREFLQFNGHLMLQRVNNNYNLRCFTEKEIEHITNGYSTLLGKGAFSEVYRGVLDDQHMVAVKKYKDGTRKEDLAKEVIVHSQINHKNVVRLLGCCTEENALAIVMELICNGNLADNLHRSNANSHVSFPLDRRLSIAVELAEVLSYMHSMYSPILHGDIKPDNILLDENHAPKISDFGIARLLTSNETQQTKNITGSIGYLDPLYSQTGILTPKIDVYSFGVLLVEIITRKKVADGNTILIQNFNEALKRGKRVRQIFDEEIMDGKTSIKVLDDIAKLAAKCLSLEDKQRPEMVEVADRLRKCRKDLQLHRRGAMVEFSGSNYLSMKPPAPTPKQPTQVLAISLDELKEITRNFSYDALVGKGSHSQVFLGKLKDGGKYAVKMLYYPNFAVKELDKEIILQVQSISTRGSLHDILHGKKGVVGAQPGQALSWAQRVNIALSSAEGLEFIHERAEPRITNRAIKSSNILLFDNDVAKIIIGVIGVFESYPDDMINPDPLYYHSRSHPDLYCYAPEYVATGEFISNKSYIFSFGIVLLELLTGRKGGGQQSLLSWATPILRKGKVHKYADPRLEGEYPPKDVAKMAAIASRCLQYNPDSRPSISVVVNDLRSLMQNMSSRQAAAGAARA</sequence>
<feature type="domain" description="Protein kinase" evidence="7">
    <location>
        <begin position="362"/>
        <end position="620"/>
    </location>
</feature>
<gene>
    <name evidence="8" type="ORF">URODEC1_LOCUS46386</name>
</gene>
<dbReference type="PROSITE" id="PS00108">
    <property type="entry name" value="PROTEIN_KINASE_ST"/>
    <property type="match status" value="1"/>
</dbReference>
<organism evidence="8 9">
    <name type="scientific">Urochloa decumbens</name>
    <dbReference type="NCBI Taxonomy" id="240449"/>
    <lineage>
        <taxon>Eukaryota</taxon>
        <taxon>Viridiplantae</taxon>
        <taxon>Streptophyta</taxon>
        <taxon>Embryophyta</taxon>
        <taxon>Tracheophyta</taxon>
        <taxon>Spermatophyta</taxon>
        <taxon>Magnoliopsida</taxon>
        <taxon>Liliopsida</taxon>
        <taxon>Poales</taxon>
        <taxon>Poaceae</taxon>
        <taxon>PACMAD clade</taxon>
        <taxon>Panicoideae</taxon>
        <taxon>Panicodae</taxon>
        <taxon>Paniceae</taxon>
        <taxon>Melinidinae</taxon>
        <taxon>Urochloa</taxon>
    </lineage>
</organism>
<keyword evidence="5 6" id="KW-0067">ATP-binding</keyword>
<dbReference type="Gene3D" id="3.30.200.20">
    <property type="entry name" value="Phosphorylase Kinase, domain 1"/>
    <property type="match status" value="2"/>
</dbReference>
<reference evidence="8" key="1">
    <citation type="submission" date="2024-10" db="EMBL/GenBank/DDBJ databases">
        <authorList>
            <person name="Ryan C."/>
        </authorList>
    </citation>
    <scope>NUCLEOTIDE SEQUENCE [LARGE SCALE GENOMIC DNA]</scope>
</reference>
<keyword evidence="2" id="KW-0808">Transferase</keyword>
<dbReference type="PANTHER" id="PTHR27005">
    <property type="entry name" value="WALL-ASSOCIATED RECEPTOR KINASE-LIKE 21"/>
    <property type="match status" value="1"/>
</dbReference>
<dbReference type="Pfam" id="PF00069">
    <property type="entry name" value="Pkinase"/>
    <property type="match status" value="1"/>
</dbReference>
<evidence type="ECO:0000256" key="6">
    <source>
        <dbReference type="PROSITE-ProRule" id="PRU10141"/>
    </source>
</evidence>
<dbReference type="PROSITE" id="PS00107">
    <property type="entry name" value="PROTEIN_KINASE_ATP"/>
    <property type="match status" value="2"/>
</dbReference>
<dbReference type="GO" id="GO:0004674">
    <property type="term" value="F:protein serine/threonine kinase activity"/>
    <property type="evidence" value="ECO:0007669"/>
    <property type="project" value="UniProtKB-KW"/>
</dbReference>
<proteinExistence type="predicted"/>
<evidence type="ECO:0000256" key="1">
    <source>
        <dbReference type="ARBA" id="ARBA00022527"/>
    </source>
</evidence>
<dbReference type="InterPro" id="IPR017441">
    <property type="entry name" value="Protein_kinase_ATP_BS"/>
</dbReference>
<evidence type="ECO:0000256" key="5">
    <source>
        <dbReference type="ARBA" id="ARBA00022840"/>
    </source>
</evidence>
<keyword evidence="4" id="KW-0418">Kinase</keyword>
<dbReference type="EMBL" id="OZ075129">
    <property type="protein sequence ID" value="CAL4963939.1"/>
    <property type="molecule type" value="Genomic_DNA"/>
</dbReference>
<keyword evidence="1" id="KW-0723">Serine/threonine-protein kinase</keyword>
<dbReference type="GO" id="GO:0005524">
    <property type="term" value="F:ATP binding"/>
    <property type="evidence" value="ECO:0007669"/>
    <property type="project" value="UniProtKB-UniRule"/>
</dbReference>
<keyword evidence="9" id="KW-1185">Reference proteome</keyword>
<dbReference type="Gene3D" id="1.10.510.10">
    <property type="entry name" value="Transferase(Phosphotransferase) domain 1"/>
    <property type="match status" value="2"/>
</dbReference>
<dbReference type="PROSITE" id="PS50011">
    <property type="entry name" value="PROTEIN_KINASE_DOM"/>
    <property type="match status" value="2"/>
</dbReference>
<protein>
    <recommendedName>
        <fullName evidence="7">Protein kinase domain-containing protein</fullName>
    </recommendedName>
</protein>
<dbReference type="AlphaFoldDB" id="A0ABC8ZQN4"/>
<name>A0ABC8ZQN4_9POAL</name>
<dbReference type="InterPro" id="IPR011009">
    <property type="entry name" value="Kinase-like_dom_sf"/>
</dbReference>
<dbReference type="SUPFAM" id="SSF56112">
    <property type="entry name" value="Protein kinase-like (PK-like)"/>
    <property type="match status" value="2"/>
</dbReference>
<dbReference type="Proteomes" id="UP001497457">
    <property type="component" value="Chromosome 19rd"/>
</dbReference>
<evidence type="ECO:0000313" key="8">
    <source>
        <dbReference type="EMBL" id="CAL4963939.1"/>
    </source>
</evidence>
<dbReference type="SMART" id="SM00220">
    <property type="entry name" value="S_TKc"/>
    <property type="match status" value="1"/>
</dbReference>
<evidence type="ECO:0000313" key="9">
    <source>
        <dbReference type="Proteomes" id="UP001497457"/>
    </source>
</evidence>
<dbReference type="FunFam" id="3.30.200.20:FF:000337">
    <property type="entry name" value="Wall-associated receptor kinase 3"/>
    <property type="match status" value="1"/>
</dbReference>
<feature type="binding site" evidence="6">
    <location>
        <position position="400"/>
    </location>
    <ligand>
        <name>ATP</name>
        <dbReference type="ChEBI" id="CHEBI:30616"/>
    </ligand>
</feature>
<dbReference type="InterPro" id="IPR008271">
    <property type="entry name" value="Ser/Thr_kinase_AS"/>
</dbReference>
<evidence type="ECO:0000259" key="7">
    <source>
        <dbReference type="PROSITE" id="PS50011"/>
    </source>
</evidence>
<evidence type="ECO:0000256" key="2">
    <source>
        <dbReference type="ARBA" id="ARBA00022679"/>
    </source>
</evidence>
<dbReference type="InterPro" id="IPR001245">
    <property type="entry name" value="Ser-Thr/Tyr_kinase_cat_dom"/>
</dbReference>
<evidence type="ECO:0000256" key="4">
    <source>
        <dbReference type="ARBA" id="ARBA00022777"/>
    </source>
</evidence>
<dbReference type="FunFam" id="1.10.510.10:FF:000474">
    <property type="entry name" value="Wall-associated receptor kinase 3"/>
    <property type="match status" value="1"/>
</dbReference>
<feature type="domain" description="Protein kinase" evidence="7">
    <location>
        <begin position="42"/>
        <end position="315"/>
    </location>
</feature>
<dbReference type="Pfam" id="PF07714">
    <property type="entry name" value="PK_Tyr_Ser-Thr"/>
    <property type="match status" value="1"/>
</dbReference>
<keyword evidence="3 6" id="KW-0547">Nucleotide-binding</keyword>
<dbReference type="PANTHER" id="PTHR27005:SF468">
    <property type="entry name" value="OS01G0310500 PROTEIN"/>
    <property type="match status" value="1"/>
</dbReference>